<dbReference type="OrthoDB" id="6620644at2759"/>
<dbReference type="KEGG" id="fas:105267002"/>
<keyword evidence="2" id="KW-1185">Reference proteome</keyword>
<feature type="transmembrane region" description="Helical" evidence="1">
    <location>
        <begin position="6"/>
        <end position="25"/>
    </location>
</feature>
<evidence type="ECO:0000256" key="1">
    <source>
        <dbReference type="SAM" id="Phobius"/>
    </source>
</evidence>
<keyword evidence="1" id="KW-0812">Transmembrane</keyword>
<organism evidence="2 3">
    <name type="scientific">Fopius arisanus</name>
    <dbReference type="NCBI Taxonomy" id="64838"/>
    <lineage>
        <taxon>Eukaryota</taxon>
        <taxon>Metazoa</taxon>
        <taxon>Ecdysozoa</taxon>
        <taxon>Arthropoda</taxon>
        <taxon>Hexapoda</taxon>
        <taxon>Insecta</taxon>
        <taxon>Pterygota</taxon>
        <taxon>Neoptera</taxon>
        <taxon>Endopterygota</taxon>
        <taxon>Hymenoptera</taxon>
        <taxon>Apocrita</taxon>
        <taxon>Ichneumonoidea</taxon>
        <taxon>Braconidae</taxon>
        <taxon>Opiinae</taxon>
        <taxon>Fopius</taxon>
    </lineage>
</organism>
<evidence type="ECO:0000313" key="2">
    <source>
        <dbReference type="Proteomes" id="UP000694866"/>
    </source>
</evidence>
<keyword evidence="1" id="KW-0472">Membrane</keyword>
<dbReference type="AlphaFoldDB" id="A0A9R1T734"/>
<reference evidence="3" key="1">
    <citation type="submission" date="2025-08" db="UniProtKB">
        <authorList>
            <consortium name="RefSeq"/>
        </authorList>
    </citation>
    <scope>IDENTIFICATION</scope>
    <source>
        <strain evidence="3">USDA-PBARC FA_bdor</strain>
        <tissue evidence="3">Whole organism</tissue>
    </source>
</reference>
<dbReference type="GeneID" id="105267002"/>
<name>A0A9R1T734_9HYME</name>
<dbReference type="Proteomes" id="UP000694866">
    <property type="component" value="Unplaced"/>
</dbReference>
<protein>
    <submittedName>
        <fullName evidence="3">Uncharacterized protein isoform X1</fullName>
    </submittedName>
</protein>
<sequence>MTQTNSFVYLCLVVTVIWIVGSTTGKPIQVLENIPGFIPVYIRHGNEALEDINPLLAEAFHEKKRHTKVISLEGQDASKLDSSTPEDIPQLASSKKKRQILYSTFQE</sequence>
<accession>A0A9R1T734</accession>
<keyword evidence="1" id="KW-1133">Transmembrane helix</keyword>
<gene>
    <name evidence="3" type="primary">LOC105267002</name>
</gene>
<proteinExistence type="predicted"/>
<dbReference type="RefSeq" id="XP_011303870.1">
    <property type="nucleotide sequence ID" value="XM_011305568.1"/>
</dbReference>
<evidence type="ECO:0000313" key="3">
    <source>
        <dbReference type="RefSeq" id="XP_011303870.1"/>
    </source>
</evidence>